<evidence type="ECO:0000313" key="3">
    <source>
        <dbReference type="EMBL" id="GID58926.1"/>
    </source>
</evidence>
<dbReference type="SUPFAM" id="SSF50475">
    <property type="entry name" value="FMN-binding split barrel"/>
    <property type="match status" value="1"/>
</dbReference>
<dbReference type="EMBL" id="BOMG01000092">
    <property type="protein sequence ID" value="GID58926.1"/>
    <property type="molecule type" value="Genomic_DNA"/>
</dbReference>
<accession>A0ABQ3XKB4</accession>
<dbReference type="InterPro" id="IPR052019">
    <property type="entry name" value="F420H2_bilvrd_red/Heme_oxyg"/>
</dbReference>
<keyword evidence="4" id="KW-1185">Reference proteome</keyword>
<evidence type="ECO:0000313" key="4">
    <source>
        <dbReference type="Proteomes" id="UP000612282"/>
    </source>
</evidence>
<evidence type="ECO:0000256" key="1">
    <source>
        <dbReference type="ARBA" id="ARBA00023002"/>
    </source>
</evidence>
<dbReference type="Gene3D" id="2.30.110.10">
    <property type="entry name" value="Electron Transport, Fmn-binding Protein, Chain A"/>
    <property type="match status" value="1"/>
</dbReference>
<dbReference type="InterPro" id="IPR019965">
    <property type="entry name" value="PPOX_F420-dep_Rv2061_put"/>
</dbReference>
<dbReference type="Pfam" id="PF01243">
    <property type="entry name" value="PNPOx_N"/>
    <property type="match status" value="1"/>
</dbReference>
<protein>
    <recommendedName>
        <fullName evidence="2">Pyridoxamine 5'-phosphate oxidase N-terminal domain-containing protein</fullName>
    </recommendedName>
</protein>
<comment type="caution">
    <text evidence="3">The sequence shown here is derived from an EMBL/GenBank/DDBJ whole genome shotgun (WGS) entry which is preliminary data.</text>
</comment>
<sequence length="128" mass="13861">MVMNAGAEFARSKQVSLTTYRKDGTAVSTPVWHVADGGTLTIISEAEAWKVKRIRNNPRVEVTACDIRGKVADGAVAVPGTARVLGDAESLAARDLIARRYIMSRVGNWLAKAFRVKRKPIVGIVVTL</sequence>
<name>A0ABQ3XKB4_9ACTN</name>
<dbReference type="PANTHER" id="PTHR35176:SF11">
    <property type="entry name" value="PYRIDOXAMINE 5'-PHOSPHATE OXIDASE FAMILY PROTEIN"/>
    <property type="match status" value="1"/>
</dbReference>
<proteinExistence type="predicted"/>
<dbReference type="NCBIfam" id="TIGR03666">
    <property type="entry name" value="Rv2061_F420"/>
    <property type="match status" value="1"/>
</dbReference>
<evidence type="ECO:0000259" key="2">
    <source>
        <dbReference type="Pfam" id="PF01243"/>
    </source>
</evidence>
<feature type="domain" description="Pyridoxamine 5'-phosphate oxidase N-terminal" evidence="2">
    <location>
        <begin position="9"/>
        <end position="101"/>
    </location>
</feature>
<organism evidence="3 4">
    <name type="scientific">Actinoplanes couchii</name>
    <dbReference type="NCBI Taxonomy" id="403638"/>
    <lineage>
        <taxon>Bacteria</taxon>
        <taxon>Bacillati</taxon>
        <taxon>Actinomycetota</taxon>
        <taxon>Actinomycetes</taxon>
        <taxon>Micromonosporales</taxon>
        <taxon>Micromonosporaceae</taxon>
        <taxon>Actinoplanes</taxon>
    </lineage>
</organism>
<keyword evidence="1" id="KW-0560">Oxidoreductase</keyword>
<gene>
    <name evidence="3" type="ORF">Aco03nite_073300</name>
</gene>
<dbReference type="PANTHER" id="PTHR35176">
    <property type="entry name" value="HEME OXYGENASE HI_0854-RELATED"/>
    <property type="match status" value="1"/>
</dbReference>
<dbReference type="Proteomes" id="UP000612282">
    <property type="component" value="Unassembled WGS sequence"/>
</dbReference>
<dbReference type="InterPro" id="IPR012349">
    <property type="entry name" value="Split_barrel_FMN-bd"/>
</dbReference>
<reference evidence="3 4" key="1">
    <citation type="submission" date="2021-01" db="EMBL/GenBank/DDBJ databases">
        <title>Whole genome shotgun sequence of Actinoplanes couchii NBRC 106145.</title>
        <authorList>
            <person name="Komaki H."/>
            <person name="Tamura T."/>
        </authorList>
    </citation>
    <scope>NUCLEOTIDE SEQUENCE [LARGE SCALE GENOMIC DNA]</scope>
    <source>
        <strain evidence="3 4">NBRC 106145</strain>
    </source>
</reference>
<dbReference type="InterPro" id="IPR011576">
    <property type="entry name" value="Pyridox_Oxase_N"/>
</dbReference>